<dbReference type="KEGG" id="rsin:B6N60_00779"/>
<dbReference type="EMBL" id="CP021056">
    <property type="protein sequence ID" value="QXE22099.1"/>
    <property type="molecule type" value="Genomic_DNA"/>
</dbReference>
<proteinExistence type="predicted"/>
<dbReference type="AlphaFoldDB" id="A0A975T4S4"/>
<feature type="compositionally biased region" description="Basic and acidic residues" evidence="1">
    <location>
        <begin position="48"/>
        <end position="60"/>
    </location>
</feature>
<protein>
    <submittedName>
        <fullName evidence="2">Uncharacterized protein</fullName>
    </submittedName>
</protein>
<dbReference type="PROSITE" id="PS51257">
    <property type="entry name" value="PROKAR_LIPOPROTEIN"/>
    <property type="match status" value="1"/>
</dbReference>
<name>A0A975T4S4_9NOST</name>
<keyword evidence="3" id="KW-1185">Reference proteome</keyword>
<evidence type="ECO:0000313" key="3">
    <source>
        <dbReference type="Proteomes" id="UP000683511"/>
    </source>
</evidence>
<gene>
    <name evidence="2" type="ORF">B6N60_00779</name>
</gene>
<sequence>MKITLLQALFITNTLIISGCSIGERPNNTKVASDNMNHQNHDQIVVNEQKEHSHSHEQHQDNSPSNTQAKLTTPKNIAANQATNLVINIQDAGGKPVTKFDTFQEQNMHLIMVNDDLTFFQHLHPDYKNNGKFEVSAEFPNPGNYVLFSDYKPTGQPERVSILNLNVPGSIPLPKDLEKFTKSKTLSNTKVTLNTSPSNLRVGQEIKIGFDIKDRQSNQAVQDIKPYLGEKGHLVIIKSSSPLTKSDYIHAHALKNSPPGKVEFMTKFPHKGTYKMWMQFNFKGKVETADFWVSVES</sequence>
<feature type="region of interest" description="Disordered" evidence="1">
    <location>
        <begin position="48"/>
        <end position="70"/>
    </location>
</feature>
<evidence type="ECO:0000256" key="1">
    <source>
        <dbReference type="SAM" id="MobiDB-lite"/>
    </source>
</evidence>
<dbReference type="Proteomes" id="UP000683511">
    <property type="component" value="Chromosome"/>
</dbReference>
<evidence type="ECO:0000313" key="2">
    <source>
        <dbReference type="EMBL" id="QXE22099.1"/>
    </source>
</evidence>
<organism evidence="2 3">
    <name type="scientific">Richelia sinica FACHB-800</name>
    <dbReference type="NCBI Taxonomy" id="1357546"/>
    <lineage>
        <taxon>Bacteria</taxon>
        <taxon>Bacillati</taxon>
        <taxon>Cyanobacteriota</taxon>
        <taxon>Cyanophyceae</taxon>
        <taxon>Nostocales</taxon>
        <taxon>Nostocaceae</taxon>
        <taxon>Richelia</taxon>
    </lineage>
</organism>
<reference evidence="2" key="1">
    <citation type="submission" date="2017-04" db="EMBL/GenBank/DDBJ databases">
        <title>Genome deletions in a multicellular cyanobacterial endosymbiont for morphological adaptation in marine diatoms.</title>
        <authorList>
            <person name="Wang Y."/>
            <person name="Gao H."/>
            <person name="Li R."/>
            <person name="Xu X."/>
        </authorList>
    </citation>
    <scope>NUCLEOTIDE SEQUENCE</scope>
    <source>
        <strain evidence="2">FACHB 800</strain>
    </source>
</reference>
<dbReference type="RefSeq" id="WP_190601232.1">
    <property type="nucleotide sequence ID" value="NZ_CP021056.1"/>
</dbReference>
<accession>A0A975T4S4</accession>
<feature type="compositionally biased region" description="Polar residues" evidence="1">
    <location>
        <begin position="61"/>
        <end position="70"/>
    </location>
</feature>